<proteinExistence type="predicted"/>
<evidence type="ECO:0000313" key="1">
    <source>
        <dbReference type="EMBL" id="KPX12418.1"/>
    </source>
</evidence>
<organism evidence="1 2">
    <name type="scientific">Pseudomonas syringae pv. daphniphylli</name>
    <dbReference type="NCBI Taxonomy" id="264455"/>
    <lineage>
        <taxon>Bacteria</taxon>
        <taxon>Pseudomonadati</taxon>
        <taxon>Pseudomonadota</taxon>
        <taxon>Gammaproteobacteria</taxon>
        <taxon>Pseudomonadales</taxon>
        <taxon>Pseudomonadaceae</taxon>
        <taxon>Pseudomonas</taxon>
        <taxon>Pseudomonas syringae</taxon>
    </lineage>
</organism>
<dbReference type="EMBL" id="LJQF01000184">
    <property type="protein sequence ID" value="KPX12418.1"/>
    <property type="molecule type" value="Genomic_DNA"/>
</dbReference>
<accession>A0A9X0H3V8</accession>
<protein>
    <submittedName>
        <fullName evidence="1">Integrating conjugative element protein, family</fullName>
    </submittedName>
</protein>
<comment type="caution">
    <text evidence="1">The sequence shown here is derived from an EMBL/GenBank/DDBJ whole genome shotgun (WGS) entry which is preliminary data.</text>
</comment>
<dbReference type="Proteomes" id="UP000050345">
    <property type="component" value="Unassembled WGS sequence"/>
</dbReference>
<name>A0A9X0H3V8_PSESX</name>
<dbReference type="NCBIfam" id="TIGR03757">
    <property type="entry name" value="conj_TIGR03757"/>
    <property type="match status" value="1"/>
</dbReference>
<dbReference type="Pfam" id="PF07511">
    <property type="entry name" value="DUF1525"/>
    <property type="match status" value="1"/>
</dbReference>
<evidence type="ECO:0000313" key="2">
    <source>
        <dbReference type="Proteomes" id="UP000050345"/>
    </source>
</evidence>
<sequence length="172" mass="19265">MAFPVPDTICRYCHMLPSRTYCFRSKRSLLGFLGLVMAAQITLAHAETWVITDRNHPVQTPAHVRLILLDEQERLETKLSEGLPANQQQAITIMQQRLKSADAQRLQRDLALAQQNLVDAWSIGVTKVPAVVVDRTFVVYGEPNVLAAEQRIAQWRAAAQHQNDAGQGDTPQ</sequence>
<dbReference type="InterPro" id="IPR011090">
    <property type="entry name" value="Integr_conj_element_PFL4709"/>
</dbReference>
<gene>
    <name evidence="1" type="ORF">ALO73_101117</name>
</gene>
<reference evidence="1 2" key="1">
    <citation type="submission" date="2015-09" db="EMBL/GenBank/DDBJ databases">
        <title>Genome announcement of multiple Pseudomonas syringae strains.</title>
        <authorList>
            <person name="Thakur S."/>
            <person name="Wang P.W."/>
            <person name="Gong Y."/>
            <person name="Weir B.S."/>
            <person name="Guttman D.S."/>
        </authorList>
    </citation>
    <scope>NUCLEOTIDE SEQUENCE [LARGE SCALE GENOMIC DNA]</scope>
    <source>
        <strain evidence="1 2">ICMP9757</strain>
    </source>
</reference>
<dbReference type="AlphaFoldDB" id="A0A9X0H3V8"/>